<protein>
    <recommendedName>
        <fullName evidence="2">Orc1-like AAA ATPase domain-containing protein</fullName>
    </recommendedName>
</protein>
<dbReference type="InterPro" id="IPR041664">
    <property type="entry name" value="AAA_16"/>
</dbReference>
<evidence type="ECO:0000313" key="4">
    <source>
        <dbReference type="Proteomes" id="UP000318825"/>
    </source>
</evidence>
<reference evidence="3 4" key="1">
    <citation type="submission" date="2019-06" db="EMBL/GenBank/DDBJ databases">
        <title>Whole genome shotgun sequence of Nitrobacter winogradskyi NBRC 14297.</title>
        <authorList>
            <person name="Hosoyama A."/>
            <person name="Uohara A."/>
            <person name="Ohji S."/>
            <person name="Ichikawa N."/>
        </authorList>
    </citation>
    <scope>NUCLEOTIDE SEQUENCE [LARGE SCALE GENOMIC DNA]</scope>
    <source>
        <strain evidence="3 4">NBRC 14297</strain>
    </source>
</reference>
<dbReference type="Gene3D" id="3.40.50.300">
    <property type="entry name" value="P-loop containing nucleotide triphosphate hydrolases"/>
    <property type="match status" value="1"/>
</dbReference>
<comment type="caution">
    <text evidence="3">The sequence shown here is derived from an EMBL/GenBank/DDBJ whole genome shotgun (WGS) entry which is preliminary data.</text>
</comment>
<accession>A0A4Y3WC69</accession>
<sequence>MPSLTCKTLFVGRTAELKILEAAYEAARSGKPRIVGIVAESGYGKTRLVQEFFSWLSTKYDAVGREGYWPDARPYLDDNLHINPPFPDREPEVPLPFLWWGLRLCDPHAHNEIVGGALWPGVQYLRQHLGAYRRQNEIVGLKRQQGITFAVGLFNAAFDAVANTLSLNLAGFAKTAVEAIAKLDKQRTIVRELNSLKVAPAAVSGRAEADLQTALISDLSLLAKHPPDSLPAVPLILVVDDAQWLDKDPSLLRMLTALITQARSEAWPLLVLMTSWEREWHTTLASGQPLSVMSPEAGDRVIWLGRIQDLELVVRHALPGLTPVQAEMTVCRAGQSSSARRPHRTSGRESQVVRRP</sequence>
<proteinExistence type="predicted"/>
<evidence type="ECO:0000259" key="2">
    <source>
        <dbReference type="Pfam" id="PF13191"/>
    </source>
</evidence>
<dbReference type="EMBL" id="BJNF01000071">
    <property type="protein sequence ID" value="GEC16627.1"/>
    <property type="molecule type" value="Genomic_DNA"/>
</dbReference>
<evidence type="ECO:0000313" key="3">
    <source>
        <dbReference type="EMBL" id="GEC16627.1"/>
    </source>
</evidence>
<name>A0A4Y3WC69_NITWI</name>
<dbReference type="SUPFAM" id="SSF52540">
    <property type="entry name" value="P-loop containing nucleoside triphosphate hydrolases"/>
    <property type="match status" value="1"/>
</dbReference>
<gene>
    <name evidence="3" type="ORF">NWI01_25190</name>
</gene>
<feature type="region of interest" description="Disordered" evidence="1">
    <location>
        <begin position="332"/>
        <end position="356"/>
    </location>
</feature>
<organism evidence="3 4">
    <name type="scientific">Nitrobacter winogradskyi</name>
    <name type="common">Nitrobacter agilis</name>
    <dbReference type="NCBI Taxonomy" id="913"/>
    <lineage>
        <taxon>Bacteria</taxon>
        <taxon>Pseudomonadati</taxon>
        <taxon>Pseudomonadota</taxon>
        <taxon>Alphaproteobacteria</taxon>
        <taxon>Hyphomicrobiales</taxon>
        <taxon>Nitrobacteraceae</taxon>
        <taxon>Nitrobacter</taxon>
    </lineage>
</organism>
<dbReference type="AlphaFoldDB" id="A0A4Y3WC69"/>
<evidence type="ECO:0000256" key="1">
    <source>
        <dbReference type="SAM" id="MobiDB-lite"/>
    </source>
</evidence>
<dbReference type="InterPro" id="IPR027417">
    <property type="entry name" value="P-loop_NTPase"/>
</dbReference>
<feature type="domain" description="Orc1-like AAA ATPase" evidence="2">
    <location>
        <begin position="10"/>
        <end position="59"/>
    </location>
</feature>
<dbReference type="Pfam" id="PF13191">
    <property type="entry name" value="AAA_16"/>
    <property type="match status" value="1"/>
</dbReference>
<dbReference type="Proteomes" id="UP000318825">
    <property type="component" value="Unassembled WGS sequence"/>
</dbReference>